<reference evidence="2 3" key="1">
    <citation type="journal article" date="2014" name="Genome Biol. Evol.">
        <title>The secreted proteins of Achlya hypogyna and Thraustotheca clavata identify the ancestral oomycete secretome and reveal gene acquisitions by horizontal gene transfer.</title>
        <authorList>
            <person name="Misner I."/>
            <person name="Blouin N."/>
            <person name="Leonard G."/>
            <person name="Richards T.A."/>
            <person name="Lane C.E."/>
        </authorList>
    </citation>
    <scope>NUCLEOTIDE SEQUENCE [LARGE SCALE GENOMIC DNA]</scope>
    <source>
        <strain evidence="2 3">ATCC 48635</strain>
    </source>
</reference>
<evidence type="ECO:0000313" key="2">
    <source>
        <dbReference type="EMBL" id="OQR89060.1"/>
    </source>
</evidence>
<keyword evidence="1" id="KW-1133">Transmembrane helix</keyword>
<feature type="transmembrane region" description="Helical" evidence="1">
    <location>
        <begin position="72"/>
        <end position="93"/>
    </location>
</feature>
<keyword evidence="3" id="KW-1185">Reference proteome</keyword>
<comment type="caution">
    <text evidence="2">The sequence shown here is derived from an EMBL/GenBank/DDBJ whole genome shotgun (WGS) entry which is preliminary data.</text>
</comment>
<name>A0A1V9YU06_ACHHY</name>
<dbReference type="Proteomes" id="UP000243579">
    <property type="component" value="Unassembled WGS sequence"/>
</dbReference>
<evidence type="ECO:0000256" key="1">
    <source>
        <dbReference type="SAM" id="Phobius"/>
    </source>
</evidence>
<organism evidence="2 3">
    <name type="scientific">Achlya hypogyna</name>
    <name type="common">Oomycete</name>
    <name type="synonym">Protoachlya hypogyna</name>
    <dbReference type="NCBI Taxonomy" id="1202772"/>
    <lineage>
        <taxon>Eukaryota</taxon>
        <taxon>Sar</taxon>
        <taxon>Stramenopiles</taxon>
        <taxon>Oomycota</taxon>
        <taxon>Saprolegniomycetes</taxon>
        <taxon>Saprolegniales</taxon>
        <taxon>Achlyaceae</taxon>
        <taxon>Achlya</taxon>
    </lineage>
</organism>
<dbReference type="EMBL" id="JNBR01000957">
    <property type="protein sequence ID" value="OQR89060.1"/>
    <property type="molecule type" value="Genomic_DNA"/>
</dbReference>
<feature type="transmembrane region" description="Helical" evidence="1">
    <location>
        <begin position="113"/>
        <end position="130"/>
    </location>
</feature>
<keyword evidence="1" id="KW-0812">Transmembrane</keyword>
<evidence type="ECO:0000313" key="3">
    <source>
        <dbReference type="Proteomes" id="UP000243579"/>
    </source>
</evidence>
<gene>
    <name evidence="2" type="ORF">ACHHYP_20275</name>
</gene>
<protein>
    <submittedName>
        <fullName evidence="2">Uncharacterized protein</fullName>
    </submittedName>
</protein>
<dbReference type="OrthoDB" id="79627at2759"/>
<proteinExistence type="predicted"/>
<keyword evidence="1" id="KW-0472">Membrane</keyword>
<accession>A0A1V9YU06</accession>
<dbReference type="AlphaFoldDB" id="A0A1V9YU06"/>
<sequence>MWRRYYRHYGHLVRSLRQHGHSDYVVFEVIIGDPATIVQLNPIVCAVFVLDFLASIDYVSRAMLRATQIESLIAFGLATLYLSRALWFAYTGLSLASFVLKHLRIVHFTPLDTTTLAVLISILVGPFTYLQSRTLVCIDVYYWVIAGALQIPPYANETVLACVVYSATVALAPAGYPSSLPTEGVGGC</sequence>